<evidence type="ECO:0000313" key="3">
    <source>
        <dbReference type="Proteomes" id="UP000516052"/>
    </source>
</evidence>
<feature type="compositionally biased region" description="Pro residues" evidence="1">
    <location>
        <begin position="1036"/>
        <end position="1050"/>
    </location>
</feature>
<keyword evidence="3" id="KW-1185">Reference proteome</keyword>
<protein>
    <submittedName>
        <fullName evidence="2">Tetratricopeptide repeat protein</fullName>
    </submittedName>
</protein>
<dbReference type="Proteomes" id="UP000516052">
    <property type="component" value="Chromosome"/>
</dbReference>
<organism evidence="2 3">
    <name type="scientific">Streptomyces roseirectus</name>
    <dbReference type="NCBI Taxonomy" id="2768066"/>
    <lineage>
        <taxon>Bacteria</taxon>
        <taxon>Bacillati</taxon>
        <taxon>Actinomycetota</taxon>
        <taxon>Actinomycetes</taxon>
        <taxon>Kitasatosporales</taxon>
        <taxon>Streptomycetaceae</taxon>
        <taxon>Streptomyces</taxon>
    </lineage>
</organism>
<dbReference type="InterPro" id="IPR027417">
    <property type="entry name" value="P-loop_NTPase"/>
</dbReference>
<proteinExistence type="predicted"/>
<dbReference type="Gene3D" id="2.40.10.10">
    <property type="entry name" value="Trypsin-like serine proteases"/>
    <property type="match status" value="1"/>
</dbReference>
<feature type="region of interest" description="Disordered" evidence="1">
    <location>
        <begin position="1028"/>
        <end position="1050"/>
    </location>
</feature>
<dbReference type="Gene3D" id="1.25.40.10">
    <property type="entry name" value="Tetratricopeptide repeat domain"/>
    <property type="match status" value="1"/>
</dbReference>
<dbReference type="EMBL" id="CP060828">
    <property type="protein sequence ID" value="QNP70292.1"/>
    <property type="molecule type" value="Genomic_DNA"/>
</dbReference>
<dbReference type="Pfam" id="PF13365">
    <property type="entry name" value="Trypsin_2"/>
    <property type="match status" value="1"/>
</dbReference>
<evidence type="ECO:0000313" key="2">
    <source>
        <dbReference type="EMBL" id="QNP70292.1"/>
    </source>
</evidence>
<dbReference type="InterPro" id="IPR009003">
    <property type="entry name" value="Peptidase_S1_PA"/>
</dbReference>
<sequence>MPDRLRAALVEAAGQGSGLVLAPRLVLTAAHVLGDHAHATVHTPRGAPVRCEVVWSRFDRHYDAALLLAEEDVLPDVEPVRWGTLVTSEPAGVTLLGFAAGPGDHVGSRPFRGELDPLDAVERDRYVLSLAGTPPEGASPWAGLSGGAVWCRDLLVGVAVADLPGWRHSRLEAVPAYVLLADPGFRDLLRRHTGQDAQLEPAEFADRAQPATPLVPASVALLLHPRAETVRFTGRTELLDALTSWCADGDGVRLALLTGAGGAGKSRVARELGHRLAARRHAVVHLARGAVPDGLFAATTAPVLVVVDYAESRVEQTGALLDVLARRRPGVALRVLLIARARGRWWDELRAAGPEAADLAENARHWSITGTESLGVDARDAFRTAVEDLARGVAALGLPVPARAGAEPARPPRTVLEIHMAALASLLAPSAGTAAQDTLLRHEAAYWRSASQEAPLHLLGEAALRNAVVTATLVGPVPRARAHALLARVPRVGDQPEAVRLAVADWLRDLYPRPEGGDAHWGSLEPDPLGEYLVGTRVADEPEIFLRLVDALDNEEMVNALLVLSRAATRAQGLPDVLRAAVRTAPGLLAPRLLGAVRRSAEPGLLVDALEVILEEGLLPDRRLRELAGRMPLLSQALVSWSVRLQQMLVDQREEGSPQSRAGSLHNLAGRLVAAGRHEEALATTASALALLDGVPDAPAWLRGLLLGQRSRLLNSLGRPQEAVTEGERALRELSGWPREEDPDTGTEAVAATLNNLSYGLAGCGRLDEALARARESVALRRELSGRHPELLPSLARSLSTLSRHQHRAGDLRAALGTAEESLSVRRTAADQEPDAYLVELASTLDHLVQILAGLDDVPALLEAAREARSVRRTLARVRPEAHLADHVEILLVVAELTEGAESLEAADEAVTAARALVRDQGRAHLGLLGAAFRAQARALVPLGSPPVAFRVYTKAAQVLRRVFRETGEGADDLLKALNAQARFYLTFTRSVAAAEHLSAEALAVLAALPEDAFPEERAEALDTHARVQEALEGITPPPGTPPPPPGRAS</sequence>
<evidence type="ECO:0000256" key="1">
    <source>
        <dbReference type="SAM" id="MobiDB-lite"/>
    </source>
</evidence>
<dbReference type="SUPFAM" id="SSF52540">
    <property type="entry name" value="P-loop containing nucleoside triphosphate hydrolases"/>
    <property type="match status" value="1"/>
</dbReference>
<dbReference type="InterPro" id="IPR011990">
    <property type="entry name" value="TPR-like_helical_dom_sf"/>
</dbReference>
<dbReference type="AlphaFoldDB" id="A0A7H0IBX6"/>
<dbReference type="RefSeq" id="WP_187747307.1">
    <property type="nucleotide sequence ID" value="NZ_CP060828.1"/>
</dbReference>
<dbReference type="SUPFAM" id="SSF48452">
    <property type="entry name" value="TPR-like"/>
    <property type="match status" value="2"/>
</dbReference>
<dbReference type="InterPro" id="IPR043504">
    <property type="entry name" value="Peptidase_S1_PA_chymotrypsin"/>
</dbReference>
<gene>
    <name evidence="2" type="ORF">IAG44_13105</name>
</gene>
<dbReference type="SUPFAM" id="SSF50494">
    <property type="entry name" value="Trypsin-like serine proteases"/>
    <property type="match status" value="1"/>
</dbReference>
<dbReference type="Gene3D" id="3.40.50.300">
    <property type="entry name" value="P-loop containing nucleotide triphosphate hydrolases"/>
    <property type="match status" value="1"/>
</dbReference>
<dbReference type="KEGG" id="sroi:IAG44_13105"/>
<reference evidence="2 3" key="1">
    <citation type="submission" date="2020-08" db="EMBL/GenBank/DDBJ databases">
        <title>A novel species.</title>
        <authorList>
            <person name="Gao J."/>
        </authorList>
    </citation>
    <scope>NUCLEOTIDE SEQUENCE [LARGE SCALE GENOMIC DNA]</scope>
    <source>
        <strain evidence="2 3">CRXT-G-22</strain>
    </source>
</reference>
<name>A0A7H0IBX6_9ACTN</name>
<accession>A0A7H0IBX6</accession>